<accession>A0A1X9LLY1</accession>
<protein>
    <submittedName>
        <fullName evidence="1">Uncharacterized protein</fullName>
    </submittedName>
</protein>
<proteinExistence type="predicted"/>
<dbReference type="AlphaFoldDB" id="A0A1X9LLY1"/>
<sequence>MRAVSDEQLIAEHDAAATHTIVGTQYYLDELERRSRDRDAQASRQLAIESQALARRSYWMTVASSVLSLVATAVAIMALLQGR</sequence>
<gene>
    <name evidence="1" type="ORF">B5808_09840</name>
</gene>
<evidence type="ECO:0000313" key="2">
    <source>
        <dbReference type="Proteomes" id="UP000192775"/>
    </source>
</evidence>
<dbReference type="EMBL" id="CP020715">
    <property type="protein sequence ID" value="ARJ05492.1"/>
    <property type="molecule type" value="Genomic_DNA"/>
</dbReference>
<dbReference type="KEGG" id="cphy:B5808_09840"/>
<dbReference type="Proteomes" id="UP000192775">
    <property type="component" value="Chromosome"/>
</dbReference>
<keyword evidence="2" id="KW-1185">Reference proteome</keyword>
<organism evidence="1 2">
    <name type="scientific">Cnuibacter physcomitrellae</name>
    <dbReference type="NCBI Taxonomy" id="1619308"/>
    <lineage>
        <taxon>Bacteria</taxon>
        <taxon>Bacillati</taxon>
        <taxon>Actinomycetota</taxon>
        <taxon>Actinomycetes</taxon>
        <taxon>Micrococcales</taxon>
        <taxon>Microbacteriaceae</taxon>
        <taxon>Cnuibacter</taxon>
    </lineage>
</organism>
<name>A0A1X9LLY1_9MICO</name>
<reference evidence="1 2" key="1">
    <citation type="submission" date="2017-04" db="EMBL/GenBank/DDBJ databases">
        <authorList>
            <person name="Afonso C.L."/>
            <person name="Miller P.J."/>
            <person name="Scott M.A."/>
            <person name="Spackman E."/>
            <person name="Goraichik I."/>
            <person name="Dimitrov K.M."/>
            <person name="Suarez D.L."/>
            <person name="Swayne D.E."/>
        </authorList>
    </citation>
    <scope>NUCLEOTIDE SEQUENCE [LARGE SCALE GENOMIC DNA]</scope>
    <source>
        <strain evidence="2">XA(T)</strain>
    </source>
</reference>
<evidence type="ECO:0000313" key="1">
    <source>
        <dbReference type="EMBL" id="ARJ05492.1"/>
    </source>
</evidence>